<dbReference type="EMBL" id="UINC01221394">
    <property type="protein sequence ID" value="SVE49715.1"/>
    <property type="molecule type" value="Genomic_DNA"/>
</dbReference>
<gene>
    <name evidence="1" type="ORF">METZ01_LOCUS502569</name>
</gene>
<dbReference type="AlphaFoldDB" id="A0A383DZX8"/>
<name>A0A383DZX8_9ZZZZ</name>
<evidence type="ECO:0000313" key="1">
    <source>
        <dbReference type="EMBL" id="SVE49715.1"/>
    </source>
</evidence>
<accession>A0A383DZX8</accession>
<protein>
    <submittedName>
        <fullName evidence="1">Uncharacterized protein</fullName>
    </submittedName>
</protein>
<organism evidence="1">
    <name type="scientific">marine metagenome</name>
    <dbReference type="NCBI Taxonomy" id="408172"/>
    <lineage>
        <taxon>unclassified sequences</taxon>
        <taxon>metagenomes</taxon>
        <taxon>ecological metagenomes</taxon>
    </lineage>
</organism>
<feature type="non-terminal residue" evidence="1">
    <location>
        <position position="90"/>
    </location>
</feature>
<sequence>MKMRRLAVAMCFSMLPGGAFAQSIPLDDPTKLILHKVSSEIVMYEGRSALRVVEAEEHKDSSPDKFVIVRGMDFDNGSIEVDVAGMPIDD</sequence>
<proteinExistence type="predicted"/>
<reference evidence="1" key="1">
    <citation type="submission" date="2018-05" db="EMBL/GenBank/DDBJ databases">
        <authorList>
            <person name="Lanie J.A."/>
            <person name="Ng W.-L."/>
            <person name="Kazmierczak K.M."/>
            <person name="Andrzejewski T.M."/>
            <person name="Davidsen T.M."/>
            <person name="Wayne K.J."/>
            <person name="Tettelin H."/>
            <person name="Glass J.I."/>
            <person name="Rusch D."/>
            <person name="Podicherti R."/>
            <person name="Tsui H.-C.T."/>
            <person name="Winkler M.E."/>
        </authorList>
    </citation>
    <scope>NUCLEOTIDE SEQUENCE</scope>
</reference>